<organism evidence="1 2">
    <name type="scientific">Theileria orientalis</name>
    <dbReference type="NCBI Taxonomy" id="68886"/>
    <lineage>
        <taxon>Eukaryota</taxon>
        <taxon>Sar</taxon>
        <taxon>Alveolata</taxon>
        <taxon>Apicomplexa</taxon>
        <taxon>Aconoidasida</taxon>
        <taxon>Piroplasmida</taxon>
        <taxon>Theileriidae</taxon>
        <taxon>Theileria</taxon>
    </lineage>
</organism>
<dbReference type="AlphaFoldDB" id="A0A976M6F4"/>
<dbReference type="OrthoDB" id="188276at2759"/>
<dbReference type="EMBL" id="CP056067">
    <property type="protein sequence ID" value="UKJ89367.2"/>
    <property type="molecule type" value="Genomic_DNA"/>
</dbReference>
<reference evidence="1" key="1">
    <citation type="submission" date="2022-07" db="EMBL/GenBank/DDBJ databases">
        <title>Evaluation of T. orientalis genome assembly methods using nanopore sequencing and analysis of variation between genomes.</title>
        <authorList>
            <person name="Yam J."/>
            <person name="Micallef M.L."/>
            <person name="Liu M."/>
            <person name="Djordjevic S.P."/>
            <person name="Bogema D.R."/>
            <person name="Jenkins C."/>
        </authorList>
    </citation>
    <scope>NUCLEOTIDE SEQUENCE</scope>
    <source>
        <strain evidence="1">Fish Creek</strain>
    </source>
</reference>
<accession>A0A976M6F4</accession>
<dbReference type="Proteomes" id="UP000244803">
    <property type="component" value="Chromosome 4"/>
</dbReference>
<sequence length="330" mass="38267">MLHYVKSGKGYIKVTPTVILDLSKKYNTIDIEFTVVSKVNSCVFEAKGEFVIKEVIYTDQSTNNNCEDIWECKKGYKCAKKVVLKTCTELGDYLGLYLTDGTLEVFHQENKGKPWVKSTNTELLSDINSASMNLSAPSHINKSIALHANRMPGKYHTVNNNVITRTCTYKTFDGSSFSSLLIEDVEVWRSHDKELLASKVIMKTDGRNDIYAVVLLDNGGFLLFHRVKYDQPWVDISASRFDVLSIKLIGLDPRDHSKAVEMDQSMYFLKTEYISYVIQFYKGVKCIEIQYMDKTIWTYKKKYPLKFLYNIRTNRAYIFYNEDKFKRLKF</sequence>
<proteinExistence type="predicted"/>
<name>A0A976M6F4_THEOR</name>
<evidence type="ECO:0000313" key="2">
    <source>
        <dbReference type="Proteomes" id="UP000244803"/>
    </source>
</evidence>
<evidence type="ECO:0000313" key="1">
    <source>
        <dbReference type="EMBL" id="UKJ89367.2"/>
    </source>
</evidence>
<gene>
    <name evidence="1" type="ORF">MACJ_002617</name>
</gene>
<protein>
    <submittedName>
        <fullName evidence="1">Uncharacterized protein</fullName>
    </submittedName>
</protein>